<dbReference type="Proteomes" id="UP000094849">
    <property type="component" value="Unassembled WGS sequence"/>
</dbReference>
<evidence type="ECO:0000256" key="1">
    <source>
        <dbReference type="SAM" id="Phobius"/>
    </source>
</evidence>
<proteinExistence type="predicted"/>
<feature type="transmembrane region" description="Helical" evidence="1">
    <location>
        <begin position="14"/>
        <end position="36"/>
    </location>
</feature>
<dbReference type="EMBL" id="LVJZ01000009">
    <property type="protein sequence ID" value="ODB91890.1"/>
    <property type="molecule type" value="Genomic_DNA"/>
</dbReference>
<organism evidence="2 3">
    <name type="scientific">Candidatus Thiodiazotropha endoloripes</name>
    <dbReference type="NCBI Taxonomy" id="1818881"/>
    <lineage>
        <taxon>Bacteria</taxon>
        <taxon>Pseudomonadati</taxon>
        <taxon>Pseudomonadota</taxon>
        <taxon>Gammaproteobacteria</taxon>
        <taxon>Chromatiales</taxon>
        <taxon>Sedimenticolaceae</taxon>
        <taxon>Candidatus Thiodiazotropha</taxon>
    </lineage>
</organism>
<keyword evidence="3" id="KW-1185">Reference proteome</keyword>
<keyword evidence="1" id="KW-1133">Transmembrane helix</keyword>
<evidence type="ECO:0000313" key="2">
    <source>
        <dbReference type="EMBL" id="ODB91890.1"/>
    </source>
</evidence>
<reference evidence="2 3" key="1">
    <citation type="submission" date="2016-03" db="EMBL/GenBank/DDBJ databases">
        <title>Chemosynthetic sulphur-oxidizing symbionts of marine invertebrate animals are capable of nitrogen fixation.</title>
        <authorList>
            <person name="Petersen J.M."/>
            <person name="Kemper A."/>
            <person name="Gruber-Vodicka H."/>
            <person name="Cardini U."/>
            <person name="Geest Mvander."/>
            <person name="Kleiner M."/>
            <person name="Bulgheresi S."/>
            <person name="Fussmann M."/>
            <person name="Herbold C."/>
            <person name="Seah B.K.B."/>
            <person name="Antony C.Paul."/>
            <person name="Liu D."/>
            <person name="Belitz A."/>
            <person name="Weber M."/>
        </authorList>
    </citation>
    <scope>NUCLEOTIDE SEQUENCE [LARGE SCALE GENOMIC DNA]</scope>
    <source>
        <strain evidence="2">G_D</strain>
    </source>
</reference>
<keyword evidence="1" id="KW-0472">Membrane</keyword>
<dbReference type="AlphaFoldDB" id="A0A1E2UGJ3"/>
<keyword evidence="1" id="KW-0812">Transmembrane</keyword>
<dbReference type="STRING" id="1818881.A3196_19950"/>
<dbReference type="RefSeq" id="WP_069006496.1">
    <property type="nucleotide sequence ID" value="NZ_LVJW01000007.1"/>
</dbReference>
<evidence type="ECO:0000313" key="3">
    <source>
        <dbReference type="Proteomes" id="UP000094849"/>
    </source>
</evidence>
<evidence type="ECO:0008006" key="4">
    <source>
        <dbReference type="Google" id="ProtNLM"/>
    </source>
</evidence>
<protein>
    <recommendedName>
        <fullName evidence="4">YtkA-like domain-containing protein</fullName>
    </recommendedName>
</protein>
<sequence>MTVETSENQPKRNLLLWITLGLLLAALTLVAIYKAWPILFPQISQSAAVDPNCDLRKAPCVSSITGEVEVGFSIEPREIPLVKPLKLAVEIAGVAVERVEVDFAGVDMNMGYNRVVLQPVAEGQFEGEGMIPVCVMDSMEWEAKVLLTTKQGVLAAPYRFVTVRPGLTLP</sequence>
<comment type="caution">
    <text evidence="2">The sequence shown here is derived from an EMBL/GenBank/DDBJ whole genome shotgun (WGS) entry which is preliminary data.</text>
</comment>
<name>A0A1E2UGJ3_9GAMM</name>
<dbReference type="OrthoDB" id="5917490at2"/>
<gene>
    <name evidence="2" type="ORF">A3196_19950</name>
</gene>
<accession>A0A1E2UGJ3</accession>